<comment type="caution">
    <text evidence="2">The sequence shown here is derived from an EMBL/GenBank/DDBJ whole genome shotgun (WGS) entry which is preliminary data.</text>
</comment>
<organism evidence="2 3">
    <name type="scientific">Cardiobacterium valvarum F0432</name>
    <dbReference type="NCBI Taxonomy" id="797473"/>
    <lineage>
        <taxon>Bacteria</taxon>
        <taxon>Pseudomonadati</taxon>
        <taxon>Pseudomonadota</taxon>
        <taxon>Gammaproteobacteria</taxon>
        <taxon>Cardiobacteriales</taxon>
        <taxon>Cardiobacteriaceae</taxon>
        <taxon>Cardiobacterium</taxon>
    </lineage>
</organism>
<evidence type="ECO:0000313" key="2">
    <source>
        <dbReference type="EMBL" id="EHM55917.1"/>
    </source>
</evidence>
<dbReference type="HOGENOM" id="CLU_2750336_0_0_6"/>
<name>G9ZC22_9GAMM</name>
<gene>
    <name evidence="2" type="ORF">HMPREF9080_00299</name>
</gene>
<evidence type="ECO:0000313" key="3">
    <source>
        <dbReference type="Proteomes" id="UP000004750"/>
    </source>
</evidence>
<evidence type="ECO:0000256" key="1">
    <source>
        <dbReference type="SAM" id="MobiDB-lite"/>
    </source>
</evidence>
<proteinExistence type="predicted"/>
<dbReference type="STRING" id="797473.HMPREF9080_00299"/>
<accession>G9ZC22</accession>
<protein>
    <submittedName>
        <fullName evidence="2">Uncharacterized protein</fullName>
    </submittedName>
</protein>
<dbReference type="Proteomes" id="UP000004750">
    <property type="component" value="Unassembled WGS sequence"/>
</dbReference>
<feature type="region of interest" description="Disordered" evidence="1">
    <location>
        <begin position="1"/>
        <end position="70"/>
    </location>
</feature>
<dbReference type="AlphaFoldDB" id="G9ZC22"/>
<reference evidence="2 3" key="1">
    <citation type="submission" date="2011-08" db="EMBL/GenBank/DDBJ databases">
        <authorList>
            <person name="Weinstock G."/>
            <person name="Sodergren E."/>
            <person name="Clifton S."/>
            <person name="Fulton L."/>
            <person name="Fulton B."/>
            <person name="Courtney L."/>
            <person name="Fronick C."/>
            <person name="Harrison M."/>
            <person name="Strong C."/>
            <person name="Farmer C."/>
            <person name="Delahaunty K."/>
            <person name="Markovic C."/>
            <person name="Hall O."/>
            <person name="Minx P."/>
            <person name="Tomlinson C."/>
            <person name="Mitreva M."/>
            <person name="Hou S."/>
            <person name="Chen J."/>
            <person name="Wollam A."/>
            <person name="Pepin K.H."/>
            <person name="Johnson M."/>
            <person name="Bhonagiri V."/>
            <person name="Zhang X."/>
            <person name="Suruliraj S."/>
            <person name="Warren W."/>
            <person name="Chinwalla A."/>
            <person name="Mardis E.R."/>
            <person name="Wilson R.K."/>
        </authorList>
    </citation>
    <scope>NUCLEOTIDE SEQUENCE [LARGE SCALE GENOMIC DNA]</scope>
    <source>
        <strain evidence="2 3">F0432</strain>
    </source>
</reference>
<sequence>MAGPVFTPLDARPILKLARKSPPPLGEGLGRGLKKSAQRQKPVPAPPGGHPNRRANLSPPKARVLPHQPD</sequence>
<dbReference type="EMBL" id="AGCM01000017">
    <property type="protein sequence ID" value="EHM55917.1"/>
    <property type="molecule type" value="Genomic_DNA"/>
</dbReference>